<protein>
    <recommendedName>
        <fullName evidence="3">Transposase</fullName>
    </recommendedName>
</protein>
<dbReference type="EMBL" id="JASCXX010000073">
    <property type="protein sequence ID" value="MDI6451870.1"/>
    <property type="molecule type" value="Genomic_DNA"/>
</dbReference>
<keyword evidence="2" id="KW-1185">Reference proteome</keyword>
<sequence>MNTRRSTKLPVALRTASRQFDRWRSRQPQRTRLPGDLWQKAVRLAREHGLNKTATALGLKYDSLKKHLATEGTPEGLESARVRSTFLELLPGGLTASRPECTIEWADRSGMTVRMHVRGIGVHDLVVLARGCRDGQA</sequence>
<gene>
    <name evidence="1" type="ORF">QJ522_22620</name>
</gene>
<comment type="caution">
    <text evidence="1">The sequence shown here is derived from an EMBL/GenBank/DDBJ whole genome shotgun (WGS) entry which is preliminary data.</text>
</comment>
<dbReference type="Proteomes" id="UP001431776">
    <property type="component" value="Unassembled WGS sequence"/>
</dbReference>
<proteinExistence type="predicted"/>
<accession>A0AAW6U4M8</accession>
<evidence type="ECO:0000313" key="1">
    <source>
        <dbReference type="EMBL" id="MDI6451870.1"/>
    </source>
</evidence>
<evidence type="ECO:0000313" key="2">
    <source>
        <dbReference type="Proteomes" id="UP001431776"/>
    </source>
</evidence>
<dbReference type="RefSeq" id="WP_349247277.1">
    <property type="nucleotide sequence ID" value="NZ_JASCXX010000073.1"/>
</dbReference>
<evidence type="ECO:0008006" key="3">
    <source>
        <dbReference type="Google" id="ProtNLM"/>
    </source>
</evidence>
<reference evidence="1" key="1">
    <citation type="submission" date="2023-05" db="EMBL/GenBank/DDBJ databases">
        <title>Anaerotaeda fermentans gen. nov., sp. nov., a novel anaerobic planctomycete of the new family within the order Sedimentisphaerales isolated from Taman Peninsula, Russia.</title>
        <authorList>
            <person name="Khomyakova M.A."/>
            <person name="Merkel A.Y."/>
            <person name="Slobodkin A.I."/>
        </authorList>
    </citation>
    <scope>NUCLEOTIDE SEQUENCE</scope>
    <source>
        <strain evidence="1">M17dextr</strain>
    </source>
</reference>
<dbReference type="AlphaFoldDB" id="A0AAW6U4M8"/>
<name>A0AAW6U4M8_9BACT</name>
<organism evidence="1 2">
    <name type="scientific">Anaerobaca lacustris</name>
    <dbReference type="NCBI Taxonomy" id="3044600"/>
    <lineage>
        <taxon>Bacteria</taxon>
        <taxon>Pseudomonadati</taxon>
        <taxon>Planctomycetota</taxon>
        <taxon>Phycisphaerae</taxon>
        <taxon>Sedimentisphaerales</taxon>
        <taxon>Anaerobacaceae</taxon>
        <taxon>Anaerobaca</taxon>
    </lineage>
</organism>